<reference evidence="1" key="1">
    <citation type="submission" date="2018-05" db="EMBL/GenBank/DDBJ databases">
        <title>Draft genome of Mucuna pruriens seed.</title>
        <authorList>
            <person name="Nnadi N.E."/>
            <person name="Vos R."/>
            <person name="Hasami M.H."/>
            <person name="Devisetty U.K."/>
            <person name="Aguiy J.C."/>
        </authorList>
    </citation>
    <scope>NUCLEOTIDE SEQUENCE [LARGE SCALE GENOMIC DNA]</scope>
    <source>
        <strain evidence="1">JCA_2017</strain>
    </source>
</reference>
<dbReference type="EMBL" id="QJKJ01012411">
    <property type="protein sequence ID" value="RDX68743.1"/>
    <property type="molecule type" value="Genomic_DNA"/>
</dbReference>
<keyword evidence="2" id="KW-1185">Reference proteome</keyword>
<comment type="caution">
    <text evidence="1">The sequence shown here is derived from an EMBL/GenBank/DDBJ whole genome shotgun (WGS) entry which is preliminary data.</text>
</comment>
<protein>
    <submittedName>
        <fullName evidence="1">Uncharacterized protein</fullName>
    </submittedName>
</protein>
<gene>
    <name evidence="1" type="ORF">CR513_52223</name>
</gene>
<name>A0A371ERS2_MUCPR</name>
<dbReference type="AlphaFoldDB" id="A0A371ERS2"/>
<evidence type="ECO:0000313" key="1">
    <source>
        <dbReference type="EMBL" id="RDX68743.1"/>
    </source>
</evidence>
<feature type="non-terminal residue" evidence="1">
    <location>
        <position position="1"/>
    </location>
</feature>
<dbReference type="Proteomes" id="UP000257109">
    <property type="component" value="Unassembled WGS sequence"/>
</dbReference>
<accession>A0A371ERS2</accession>
<sequence>MFYSSVREIWENLIKTYSMKKDSTACYDIESKIFNSRQGTLYITKYYGKEKLPSLFESEKTQRSIMLDKGCSNKRSAMVTGKDFTKISTSKGKPFTKRYTKDTCYKLYGKEKVLEQMDGNKGPTQMWVNQTTSDKENFHKASRSLILGNLQRGGKLEFLKTRGESYLEVELVIESLPFESLLVPTQDVIESLPFLTQDVQFQVQEVTKPIMVPEQVQLSKPKSPRAWFGRFAQVVIFLGYRQSQGDDEIEKLTLKEKLAT</sequence>
<organism evidence="1 2">
    <name type="scientific">Mucuna pruriens</name>
    <name type="common">Velvet bean</name>
    <name type="synonym">Dolichos pruriens</name>
    <dbReference type="NCBI Taxonomy" id="157652"/>
    <lineage>
        <taxon>Eukaryota</taxon>
        <taxon>Viridiplantae</taxon>
        <taxon>Streptophyta</taxon>
        <taxon>Embryophyta</taxon>
        <taxon>Tracheophyta</taxon>
        <taxon>Spermatophyta</taxon>
        <taxon>Magnoliopsida</taxon>
        <taxon>eudicotyledons</taxon>
        <taxon>Gunneridae</taxon>
        <taxon>Pentapetalae</taxon>
        <taxon>rosids</taxon>
        <taxon>fabids</taxon>
        <taxon>Fabales</taxon>
        <taxon>Fabaceae</taxon>
        <taxon>Papilionoideae</taxon>
        <taxon>50 kb inversion clade</taxon>
        <taxon>NPAAA clade</taxon>
        <taxon>indigoferoid/millettioid clade</taxon>
        <taxon>Phaseoleae</taxon>
        <taxon>Mucuna</taxon>
    </lineage>
</organism>
<evidence type="ECO:0000313" key="2">
    <source>
        <dbReference type="Proteomes" id="UP000257109"/>
    </source>
</evidence>
<proteinExistence type="predicted"/>